<feature type="domain" description="Transcription regulator PadR N-terminal" evidence="1">
    <location>
        <begin position="13"/>
        <end position="83"/>
    </location>
</feature>
<protein>
    <submittedName>
        <fullName evidence="2">PadR family transcriptional regulator</fullName>
    </submittedName>
</protein>
<dbReference type="AlphaFoldDB" id="A0A5M6ZK82"/>
<accession>A0A5M6ZK82</accession>
<dbReference type="SUPFAM" id="SSF46785">
    <property type="entry name" value="Winged helix' DNA-binding domain"/>
    <property type="match status" value="1"/>
</dbReference>
<evidence type="ECO:0000313" key="3">
    <source>
        <dbReference type="Proteomes" id="UP000325122"/>
    </source>
</evidence>
<dbReference type="InterPro" id="IPR036390">
    <property type="entry name" value="WH_DNA-bd_sf"/>
</dbReference>
<evidence type="ECO:0000259" key="1">
    <source>
        <dbReference type="Pfam" id="PF03551"/>
    </source>
</evidence>
<comment type="caution">
    <text evidence="2">The sequence shown here is derived from an EMBL/GenBank/DDBJ whole genome shotgun (WGS) entry which is preliminary data.</text>
</comment>
<keyword evidence="3" id="KW-1185">Reference proteome</keyword>
<dbReference type="PANTHER" id="PTHR43252">
    <property type="entry name" value="TRANSCRIPTIONAL REGULATOR YQJI"/>
    <property type="match status" value="1"/>
</dbReference>
<dbReference type="EMBL" id="VWOJ01000002">
    <property type="protein sequence ID" value="KAA5804087.1"/>
    <property type="molecule type" value="Genomic_DNA"/>
</dbReference>
<dbReference type="Gene3D" id="1.10.10.10">
    <property type="entry name" value="Winged helix-like DNA-binding domain superfamily/Winged helix DNA-binding domain"/>
    <property type="match status" value="1"/>
</dbReference>
<evidence type="ECO:0000313" key="2">
    <source>
        <dbReference type="EMBL" id="KAA5804087.1"/>
    </source>
</evidence>
<name>A0A5M6ZK82_9PROT</name>
<dbReference type="InterPro" id="IPR005149">
    <property type="entry name" value="Tscrpt_reg_PadR_N"/>
</dbReference>
<reference evidence="2 3" key="1">
    <citation type="submission" date="2019-09" db="EMBL/GenBank/DDBJ databases">
        <authorList>
            <person name="Kevbrin V."/>
            <person name="Grouzdev D.S."/>
        </authorList>
    </citation>
    <scope>NUCLEOTIDE SEQUENCE [LARGE SCALE GENOMIC DNA]</scope>
    <source>
        <strain evidence="2 3">G-192</strain>
    </source>
</reference>
<proteinExistence type="predicted"/>
<dbReference type="InterPro" id="IPR036388">
    <property type="entry name" value="WH-like_DNA-bd_sf"/>
</dbReference>
<sequence>MEPAAAMTLRHAILGIIAQKPSTGFELLREFDAGHSVIWPAPQNEVYRVLRQLKDEGLAEIVAEGARGSRTYAATDAGRAELGAWLAAPSDYTLRYEPVLKACFLDQTDPQSRIARARQDLAFFQEQLRVIERTARQKAGQPGPVREDARAMAVALYTALSGWARAIVEEGGSEP</sequence>
<dbReference type="Pfam" id="PF03551">
    <property type="entry name" value="PadR"/>
    <property type="match status" value="1"/>
</dbReference>
<gene>
    <name evidence="2" type="ORF">F1654_09950</name>
</gene>
<organism evidence="2 3">
    <name type="scientific">Alkalicaulis satelles</name>
    <dbReference type="NCBI Taxonomy" id="2609175"/>
    <lineage>
        <taxon>Bacteria</taxon>
        <taxon>Pseudomonadati</taxon>
        <taxon>Pseudomonadota</taxon>
        <taxon>Alphaproteobacteria</taxon>
        <taxon>Maricaulales</taxon>
        <taxon>Maricaulaceae</taxon>
        <taxon>Alkalicaulis</taxon>
    </lineage>
</organism>
<dbReference type="Proteomes" id="UP000325122">
    <property type="component" value="Unassembled WGS sequence"/>
</dbReference>
<dbReference type="PANTHER" id="PTHR43252:SF2">
    <property type="entry name" value="TRANSCRIPTION REGULATOR, PADR-LIKE FAMILY"/>
    <property type="match status" value="1"/>
</dbReference>